<accession>A0ABM8AI94</accession>
<organism evidence="1 2">
    <name type="scientific">Deinococcus aetherius</name>
    <dbReference type="NCBI Taxonomy" id="200252"/>
    <lineage>
        <taxon>Bacteria</taxon>
        <taxon>Thermotogati</taxon>
        <taxon>Deinococcota</taxon>
        <taxon>Deinococci</taxon>
        <taxon>Deinococcales</taxon>
        <taxon>Deinococcaceae</taxon>
        <taxon>Deinococcus</taxon>
    </lineage>
</organism>
<geneLocation type="plasmid" evidence="1 2">
    <name>pDAETH-1</name>
</geneLocation>
<gene>
    <name evidence="1" type="ORF">DAETH_34980</name>
</gene>
<proteinExistence type="predicted"/>
<reference evidence="1" key="1">
    <citation type="submission" date="2022-07" db="EMBL/GenBank/DDBJ databases">
        <title>Complete Genome Sequence of the Radioresistant Bacterium Deinococcus aetherius ST0316, Isolated from the Air Dust collected in Lower Stratosphere above Japan.</title>
        <authorList>
            <person name="Satoh K."/>
            <person name="Hagiwara K."/>
            <person name="Katsumata K."/>
            <person name="Kubo A."/>
            <person name="Yokobori S."/>
            <person name="Yamagishi A."/>
            <person name="Oono Y."/>
            <person name="Narumi I."/>
        </authorList>
    </citation>
    <scope>NUCLEOTIDE SEQUENCE</scope>
    <source>
        <strain evidence="1">ST0316</strain>
        <plasmid evidence="1">pDAETH-1</plasmid>
    </source>
</reference>
<dbReference type="Proteomes" id="UP001064971">
    <property type="component" value="Plasmid pDAETH-1"/>
</dbReference>
<name>A0ABM8AI94_9DEIO</name>
<dbReference type="EMBL" id="AP026561">
    <property type="protein sequence ID" value="BDP43529.1"/>
    <property type="molecule type" value="Genomic_DNA"/>
</dbReference>
<sequence>MARFTRQGQPVSMKFQHVLPLGLALSVLALAAPQRYEMRSYVNVGGKVQSAFAWCDAPDRVLAVTQPVRADPATPQPVTLRRWLKRPPREADAAVLTATYLLGTPDPGAGNIYTPLTFPDGTGGGGRFYIHTSNVESVNDPAYRMTRVGRFRTPEGNFPCRYVPQAAFLGATSKRTVIVWDNGRAATYATRNFDGTPGVYVTGGRKITNEELTAYEFTTKNGYRYRVELWTPQYGGAGSLLVSKGNQQLLDESFNAYSVSLPAGARP</sequence>
<keyword evidence="2" id="KW-1185">Reference proteome</keyword>
<evidence type="ECO:0000313" key="1">
    <source>
        <dbReference type="EMBL" id="BDP43529.1"/>
    </source>
</evidence>
<evidence type="ECO:0000313" key="2">
    <source>
        <dbReference type="Proteomes" id="UP001064971"/>
    </source>
</evidence>
<protein>
    <submittedName>
        <fullName evidence="1">Uncharacterized protein</fullName>
    </submittedName>
</protein>
<keyword evidence="1" id="KW-0614">Plasmid</keyword>